<dbReference type="InterPro" id="IPR041685">
    <property type="entry name" value="AAA_GajA/Old/RecF-like"/>
</dbReference>
<reference evidence="3" key="2">
    <citation type="submission" date="2020-09" db="EMBL/GenBank/DDBJ databases">
        <authorList>
            <person name="Sun Q."/>
            <person name="Zhou Y."/>
        </authorList>
    </citation>
    <scope>NUCLEOTIDE SEQUENCE</scope>
    <source>
        <strain evidence="3">CGMCC 1.12921</strain>
    </source>
</reference>
<reference evidence="3" key="1">
    <citation type="journal article" date="2014" name="Int. J. Syst. Evol. Microbiol.">
        <title>Complete genome sequence of Corynebacterium casei LMG S-19264T (=DSM 44701T), isolated from a smear-ripened cheese.</title>
        <authorList>
            <consortium name="US DOE Joint Genome Institute (JGI-PGF)"/>
            <person name="Walter F."/>
            <person name="Albersmeier A."/>
            <person name="Kalinowski J."/>
            <person name="Ruckert C."/>
        </authorList>
    </citation>
    <scope>NUCLEOTIDE SEQUENCE</scope>
    <source>
        <strain evidence="3">CGMCC 1.12921</strain>
    </source>
</reference>
<dbReference type="PANTHER" id="PTHR40396:SF1">
    <property type="entry name" value="ATPASE AAA-TYPE CORE DOMAIN-CONTAINING PROTEIN"/>
    <property type="match status" value="1"/>
</dbReference>
<keyword evidence="4" id="KW-1185">Reference proteome</keyword>
<dbReference type="PIRSF" id="PIRSF029347">
    <property type="entry name" value="RecF"/>
    <property type="match status" value="1"/>
</dbReference>
<dbReference type="Proteomes" id="UP000613582">
    <property type="component" value="Unassembled WGS sequence"/>
</dbReference>
<evidence type="ECO:0000259" key="1">
    <source>
        <dbReference type="Pfam" id="PF13175"/>
    </source>
</evidence>
<protein>
    <submittedName>
        <fullName evidence="3">ATPase</fullName>
    </submittedName>
</protein>
<dbReference type="SUPFAM" id="SSF52540">
    <property type="entry name" value="P-loop containing nucleoside triphosphate hydrolases"/>
    <property type="match status" value="1"/>
</dbReference>
<dbReference type="InterPro" id="IPR014555">
    <property type="entry name" value="RecF-like"/>
</dbReference>
<dbReference type="PANTHER" id="PTHR40396">
    <property type="entry name" value="ATPASE-LIKE PROTEIN"/>
    <property type="match status" value="1"/>
</dbReference>
<sequence length="402" mass="45037">MRIKQITVKNYKALQDVTLKDIPGFAVILGANGTGKSTLVGVFDFLKDCLKDNVRSALQKRGGFREVVSRGHENELIKIELKVQLDLISKSRTVTYSIEIGTKENQPNRPVVKREILAYRRGEYGIPFHFIDFREGAGEAAPETLANFDNVTDDTGIVRESQSLDSPDILAIKGLGQFKKFEAASQLRDLIENWSVSDFHITEARNTPEHGYAEHLSSSGDNLPLVTQYLQEHHPKIFANIIEKMSKRVPGVSEVLSETMDDGRTILRFKDGSFDTPFIAKAVSDGTIKMFAYLVLLHDPEPHPLLCVEEPENQLHPSLLQVLAEEFSSYAERRKGEGQVFVTTHSPDFLNAVPLDAIYWFEKENGYSTVKKAADDEQLVALYKEGDLPGALWRQGLFAEVG</sequence>
<name>A0A8J2V1P5_9PROT</name>
<dbReference type="InterPro" id="IPR027417">
    <property type="entry name" value="P-loop_NTPase"/>
</dbReference>
<feature type="domain" description="ATPase AAA-type core" evidence="2">
    <location>
        <begin position="154"/>
        <end position="350"/>
    </location>
</feature>
<evidence type="ECO:0000259" key="2">
    <source>
        <dbReference type="Pfam" id="PF13304"/>
    </source>
</evidence>
<dbReference type="GO" id="GO:0005524">
    <property type="term" value="F:ATP binding"/>
    <property type="evidence" value="ECO:0007669"/>
    <property type="project" value="InterPro"/>
</dbReference>
<dbReference type="AlphaFoldDB" id="A0A8J2V1P5"/>
<comment type="caution">
    <text evidence="3">The sequence shown here is derived from an EMBL/GenBank/DDBJ whole genome shotgun (WGS) entry which is preliminary data.</text>
</comment>
<organism evidence="3 4">
    <name type="scientific">Aquisalinus flavus</name>
    <dbReference type="NCBI Taxonomy" id="1526572"/>
    <lineage>
        <taxon>Bacteria</taxon>
        <taxon>Pseudomonadati</taxon>
        <taxon>Pseudomonadota</taxon>
        <taxon>Alphaproteobacteria</taxon>
        <taxon>Parvularculales</taxon>
        <taxon>Parvularculaceae</taxon>
        <taxon>Aquisalinus</taxon>
    </lineage>
</organism>
<dbReference type="GO" id="GO:0016887">
    <property type="term" value="F:ATP hydrolysis activity"/>
    <property type="evidence" value="ECO:0007669"/>
    <property type="project" value="InterPro"/>
</dbReference>
<gene>
    <name evidence="3" type="ORF">GCM10011342_18790</name>
</gene>
<evidence type="ECO:0000313" key="3">
    <source>
        <dbReference type="EMBL" id="GGD10118.1"/>
    </source>
</evidence>
<dbReference type="Pfam" id="PF13304">
    <property type="entry name" value="AAA_21"/>
    <property type="match status" value="1"/>
</dbReference>
<dbReference type="Pfam" id="PF13175">
    <property type="entry name" value="AAA_15"/>
    <property type="match status" value="1"/>
</dbReference>
<dbReference type="Gene3D" id="3.40.50.300">
    <property type="entry name" value="P-loop containing nucleotide triphosphate hydrolases"/>
    <property type="match status" value="1"/>
</dbReference>
<proteinExistence type="predicted"/>
<dbReference type="EMBL" id="BMGH01000001">
    <property type="protein sequence ID" value="GGD10118.1"/>
    <property type="molecule type" value="Genomic_DNA"/>
</dbReference>
<feature type="domain" description="Endonuclease GajA/Old nuclease/RecF-like AAA" evidence="1">
    <location>
        <begin position="1"/>
        <end position="87"/>
    </location>
</feature>
<dbReference type="RefSeq" id="WP_188158667.1">
    <property type="nucleotide sequence ID" value="NZ_BMGH01000001.1"/>
</dbReference>
<accession>A0A8J2V1P5</accession>
<dbReference type="InterPro" id="IPR003959">
    <property type="entry name" value="ATPase_AAA_core"/>
</dbReference>
<evidence type="ECO:0000313" key="4">
    <source>
        <dbReference type="Proteomes" id="UP000613582"/>
    </source>
</evidence>